<evidence type="ECO:0000256" key="1">
    <source>
        <dbReference type="SAM" id="Phobius"/>
    </source>
</evidence>
<dbReference type="EMBL" id="FMVW01000007">
    <property type="protein sequence ID" value="SCZ41835.1"/>
    <property type="molecule type" value="Genomic_DNA"/>
</dbReference>
<sequence>MLRSRLRELALVLTSLRRDESGATAIEYALIGSLVTIALLAGFSVFIPALTALYDGIAAHFAEIGWS</sequence>
<dbReference type="RefSeq" id="WP_111328841.1">
    <property type="nucleotide sequence ID" value="NZ_FMVW01000007.1"/>
</dbReference>
<keyword evidence="1" id="KW-0472">Membrane</keyword>
<reference evidence="2 3" key="1">
    <citation type="submission" date="2016-10" db="EMBL/GenBank/DDBJ databases">
        <authorList>
            <person name="de Groot N.N."/>
        </authorList>
    </citation>
    <scope>NUCLEOTIDE SEQUENCE [LARGE SCALE GENOMIC DNA]</scope>
    <source>
        <strain evidence="2 3">DSM 2698</strain>
    </source>
</reference>
<dbReference type="STRING" id="1120955.SAMN03080610_02815"/>
<dbReference type="InterPro" id="IPR007047">
    <property type="entry name" value="Flp_Fap"/>
</dbReference>
<evidence type="ECO:0000313" key="2">
    <source>
        <dbReference type="EMBL" id="SCZ41835.1"/>
    </source>
</evidence>
<gene>
    <name evidence="2" type="ORF">SAMN03080610_02815</name>
</gene>
<keyword evidence="1" id="KW-1133">Transmembrane helix</keyword>
<organism evidence="2 3">
    <name type="scientific">Afifella marina DSM 2698</name>
    <dbReference type="NCBI Taxonomy" id="1120955"/>
    <lineage>
        <taxon>Bacteria</taxon>
        <taxon>Pseudomonadati</taxon>
        <taxon>Pseudomonadota</taxon>
        <taxon>Alphaproteobacteria</taxon>
        <taxon>Hyphomicrobiales</taxon>
        <taxon>Afifellaceae</taxon>
        <taxon>Afifella</taxon>
    </lineage>
</organism>
<proteinExistence type="predicted"/>
<dbReference type="OrthoDB" id="5325135at2"/>
<keyword evidence="1" id="KW-0812">Transmembrane</keyword>
<dbReference type="Proteomes" id="UP000199347">
    <property type="component" value="Unassembled WGS sequence"/>
</dbReference>
<name>A0A1G5NWW3_AFIMA</name>
<keyword evidence="3" id="KW-1185">Reference proteome</keyword>
<accession>A0A1G5NWW3</accession>
<protein>
    <submittedName>
        <fullName evidence="2">Pilus assembly protein Flp/PilA</fullName>
    </submittedName>
</protein>
<evidence type="ECO:0000313" key="3">
    <source>
        <dbReference type="Proteomes" id="UP000199347"/>
    </source>
</evidence>
<feature type="transmembrane region" description="Helical" evidence="1">
    <location>
        <begin position="35"/>
        <end position="54"/>
    </location>
</feature>
<dbReference type="AlphaFoldDB" id="A0A1G5NWW3"/>
<dbReference type="Pfam" id="PF04964">
    <property type="entry name" value="Flp_Fap"/>
    <property type="match status" value="1"/>
</dbReference>